<dbReference type="InterPro" id="IPR001810">
    <property type="entry name" value="F-box_dom"/>
</dbReference>
<keyword evidence="1" id="KW-0472">Membrane</keyword>
<dbReference type="EMBL" id="CP029619">
    <property type="protein sequence ID" value="AWN81809.1"/>
    <property type="molecule type" value="Genomic_DNA"/>
</dbReference>
<sequence>MLCMQNIVYVVYALGRVCMVSMLIAACSNLNMGVNGQAVAFLQLPSEVREEIYAFLPKEDLLSIRQIYKNEKNLIEKRLFSNSFSSKYPLHIIDLTEEKLCFAERYKILHIRYSGPLDKDCLTSLARLKLQSLQLSYDSRDSMNTDKSPFVERQDTITDTFFPIQSLTSLELEYKEEKMVYIFKYVRESEYSPAEISKFKNSYSIRQRSCRSNCIACCKQGLRP</sequence>
<feature type="transmembrane region" description="Helical" evidence="1">
    <location>
        <begin position="7"/>
        <end position="26"/>
    </location>
</feature>
<protein>
    <recommendedName>
        <fullName evidence="2">F-box domain-containing protein</fullName>
    </recommendedName>
</protein>
<keyword evidence="1" id="KW-1133">Transmembrane helix</keyword>
<gene>
    <name evidence="3" type="ORF">DK880_00486</name>
</gene>
<name>A0A2Z3L8T9_9BACT</name>
<proteinExistence type="predicted"/>
<accession>A0A2Z3L8T9</accession>
<dbReference type="KEGG" id="cher:DK880_00486"/>
<dbReference type="Proteomes" id="UP000245872">
    <property type="component" value="Chromosome"/>
</dbReference>
<reference evidence="3 4" key="1">
    <citation type="submission" date="2018-05" db="EMBL/GenBank/DDBJ databases">
        <title>Candidatus Cardinium hertigii Genome Assembly.</title>
        <authorList>
            <person name="Showmaker K.C."/>
            <person name="Walden K.O."/>
            <person name="Fields C.J."/>
            <person name="Lambert K.N."/>
            <person name="Hudson M.E."/>
        </authorList>
    </citation>
    <scope>NUCLEOTIDE SEQUENCE [LARGE SCALE GENOMIC DNA]</scope>
    <source>
        <strain evidence="4">cHgTN10</strain>
    </source>
</reference>
<dbReference type="AlphaFoldDB" id="A0A2Z3L8T9"/>
<feature type="domain" description="F-box" evidence="2">
    <location>
        <begin position="38"/>
        <end position="87"/>
    </location>
</feature>
<evidence type="ECO:0000313" key="3">
    <source>
        <dbReference type="EMBL" id="AWN81809.1"/>
    </source>
</evidence>
<evidence type="ECO:0000259" key="2">
    <source>
        <dbReference type="PROSITE" id="PS50181"/>
    </source>
</evidence>
<evidence type="ECO:0000313" key="4">
    <source>
        <dbReference type="Proteomes" id="UP000245872"/>
    </source>
</evidence>
<evidence type="ECO:0000256" key="1">
    <source>
        <dbReference type="SAM" id="Phobius"/>
    </source>
</evidence>
<dbReference type="PROSITE" id="PS50181">
    <property type="entry name" value="FBOX"/>
    <property type="match status" value="1"/>
</dbReference>
<keyword evidence="1" id="KW-0812">Transmembrane</keyword>
<dbReference type="Pfam" id="PF00646">
    <property type="entry name" value="F-box"/>
    <property type="match status" value="1"/>
</dbReference>
<keyword evidence="4" id="KW-1185">Reference proteome</keyword>
<organism evidence="3 4">
    <name type="scientific">Candidatus Cardinium hertigii</name>
    <dbReference type="NCBI Taxonomy" id="247481"/>
    <lineage>
        <taxon>Bacteria</taxon>
        <taxon>Pseudomonadati</taxon>
        <taxon>Bacteroidota</taxon>
        <taxon>Cytophagia</taxon>
        <taxon>Cytophagales</taxon>
        <taxon>Amoebophilaceae</taxon>
        <taxon>Candidatus Cardinium</taxon>
    </lineage>
</organism>